<keyword evidence="3" id="KW-1185">Reference proteome</keyword>
<accession>A0A4Q7NWE0</accession>
<evidence type="ECO:0008006" key="4">
    <source>
        <dbReference type="Google" id="ProtNLM"/>
    </source>
</evidence>
<proteinExistence type="predicted"/>
<gene>
    <name evidence="2" type="ORF">EV189_0848</name>
</gene>
<dbReference type="AlphaFoldDB" id="A0A4Q7NWE0"/>
<dbReference type="Proteomes" id="UP000293638">
    <property type="component" value="Unassembled WGS sequence"/>
</dbReference>
<feature type="transmembrane region" description="Helical" evidence="1">
    <location>
        <begin position="127"/>
        <end position="148"/>
    </location>
</feature>
<protein>
    <recommendedName>
        <fullName evidence="4">DUF1616 domain-containing protein</fullName>
    </recommendedName>
</protein>
<feature type="transmembrane region" description="Helical" evidence="1">
    <location>
        <begin position="57"/>
        <end position="75"/>
    </location>
</feature>
<evidence type="ECO:0000256" key="1">
    <source>
        <dbReference type="SAM" id="Phobius"/>
    </source>
</evidence>
<evidence type="ECO:0000313" key="2">
    <source>
        <dbReference type="EMBL" id="RZS91601.1"/>
    </source>
</evidence>
<name>A0A4Q7NWE0_9ACTN</name>
<keyword evidence="1" id="KW-0472">Membrane</keyword>
<evidence type="ECO:0000313" key="3">
    <source>
        <dbReference type="Proteomes" id="UP000293638"/>
    </source>
</evidence>
<dbReference type="PROSITE" id="PS51257">
    <property type="entry name" value="PROKAR_LIPOPROTEIN"/>
    <property type="match status" value="1"/>
</dbReference>
<sequence>MTPTRQRQAVALLVVLSCAAVLLGAPGALRAPLVVVSVAGTVLQVVPRGRRGRLDELALAVGGVLVLLVLLGVVLDLVPAGLTRTTWALGYAVVALGLLAAPARASASAPGSGRPAREAPRWWSARTLTYAVALAVAAGAAAVAVSAAERSDTAPLALALDRDGGSWAVVISSDAASGPYDLQVVTDRVVTTAQRDIRVLPGHPVRVGVQRPAARTIVRLVRTGSTSAFRTLVLDPSTDASPEPASS</sequence>
<keyword evidence="1" id="KW-1133">Transmembrane helix</keyword>
<keyword evidence="1" id="KW-0812">Transmembrane</keyword>
<reference evidence="2 3" key="1">
    <citation type="submission" date="2019-02" db="EMBL/GenBank/DDBJ databases">
        <title>Genomic Encyclopedia of Type Strains, Phase IV (KMG-IV): sequencing the most valuable type-strain genomes for metagenomic binning, comparative biology and taxonomic classification.</title>
        <authorList>
            <person name="Goeker M."/>
        </authorList>
    </citation>
    <scope>NUCLEOTIDE SEQUENCE [LARGE SCALE GENOMIC DNA]</scope>
    <source>
        <strain evidence="2 3">DSM 45622</strain>
    </source>
</reference>
<dbReference type="EMBL" id="SGXD01000001">
    <property type="protein sequence ID" value="RZS91601.1"/>
    <property type="molecule type" value="Genomic_DNA"/>
</dbReference>
<feature type="transmembrane region" description="Helical" evidence="1">
    <location>
        <begin position="87"/>
        <end position="107"/>
    </location>
</feature>
<comment type="caution">
    <text evidence="2">The sequence shown here is derived from an EMBL/GenBank/DDBJ whole genome shotgun (WGS) entry which is preliminary data.</text>
</comment>
<organism evidence="2 3">
    <name type="scientific">Motilibacter rhizosphaerae</name>
    <dbReference type="NCBI Taxonomy" id="598652"/>
    <lineage>
        <taxon>Bacteria</taxon>
        <taxon>Bacillati</taxon>
        <taxon>Actinomycetota</taxon>
        <taxon>Actinomycetes</taxon>
        <taxon>Motilibacterales</taxon>
        <taxon>Motilibacteraceae</taxon>
        <taxon>Motilibacter</taxon>
    </lineage>
</organism>